<sequence>MSGWDLGLIVVRDGSHSSGERSALNRDVERGVSVRLRRGVYADRPGWDALSPEQRHIAMIRAVDEVSDGPLLFSHASAAVLHGLPVLRRHLTRVHTTAPRASERGHGDVAGHLFAVRDEEVVRIGPVRVTAIARTVVDIAGATPFGEGLMAADAALLAGVPRVVLEQAMDLAGPRQAARRIADVVAVAHPGAESAAESMTRSNLIRLGYEPPELQHALWDEWGLVAFLDFFFRRFRVGGEADGLMKYLDPALAPSGAGRAVVHEKLREDRVLPLVHGLARWGWREATNATLLRQKLARSGVHPASPRARIADYAAAARDAQPRRLVSPR</sequence>
<organism evidence="1 2">
    <name type="scientific">Amnibacterium soli</name>
    <dbReference type="NCBI Taxonomy" id="1282736"/>
    <lineage>
        <taxon>Bacteria</taxon>
        <taxon>Bacillati</taxon>
        <taxon>Actinomycetota</taxon>
        <taxon>Actinomycetes</taxon>
        <taxon>Micrococcales</taxon>
        <taxon>Microbacteriaceae</taxon>
        <taxon>Amnibacterium</taxon>
    </lineage>
</organism>
<evidence type="ECO:0000313" key="2">
    <source>
        <dbReference type="Proteomes" id="UP001500121"/>
    </source>
</evidence>
<protein>
    <recommendedName>
        <fullName evidence="3">AbiEi antitoxin C-terminal domain-containing protein</fullName>
    </recommendedName>
</protein>
<dbReference type="EMBL" id="BAABLP010000006">
    <property type="protein sequence ID" value="GAA4752455.1"/>
    <property type="molecule type" value="Genomic_DNA"/>
</dbReference>
<proteinExistence type="predicted"/>
<evidence type="ECO:0008006" key="3">
    <source>
        <dbReference type="Google" id="ProtNLM"/>
    </source>
</evidence>
<dbReference type="Proteomes" id="UP001500121">
    <property type="component" value="Unassembled WGS sequence"/>
</dbReference>
<name>A0ABP8ZD43_9MICO</name>
<gene>
    <name evidence="1" type="ORF">GCM10025783_26540</name>
</gene>
<reference evidence="2" key="1">
    <citation type="journal article" date="2019" name="Int. J. Syst. Evol. Microbiol.">
        <title>The Global Catalogue of Microorganisms (GCM) 10K type strain sequencing project: providing services to taxonomists for standard genome sequencing and annotation.</title>
        <authorList>
            <consortium name="The Broad Institute Genomics Platform"/>
            <consortium name="The Broad Institute Genome Sequencing Center for Infectious Disease"/>
            <person name="Wu L."/>
            <person name="Ma J."/>
        </authorList>
    </citation>
    <scope>NUCLEOTIDE SEQUENCE [LARGE SCALE GENOMIC DNA]</scope>
    <source>
        <strain evidence="2">JCM 19015</strain>
    </source>
</reference>
<keyword evidence="2" id="KW-1185">Reference proteome</keyword>
<accession>A0ABP8ZD43</accession>
<dbReference type="RefSeq" id="WP_345481759.1">
    <property type="nucleotide sequence ID" value="NZ_BAABLP010000006.1"/>
</dbReference>
<evidence type="ECO:0000313" key="1">
    <source>
        <dbReference type="EMBL" id="GAA4752455.1"/>
    </source>
</evidence>
<comment type="caution">
    <text evidence="1">The sequence shown here is derived from an EMBL/GenBank/DDBJ whole genome shotgun (WGS) entry which is preliminary data.</text>
</comment>